<dbReference type="PROSITE" id="PS51257">
    <property type="entry name" value="PROKAR_LIPOPROTEIN"/>
    <property type="match status" value="1"/>
</dbReference>
<proteinExistence type="predicted"/>
<name>A0ABU2MFG7_9ACTN</name>
<evidence type="ECO:0000313" key="2">
    <source>
        <dbReference type="Proteomes" id="UP001183390"/>
    </source>
</evidence>
<dbReference type="Proteomes" id="UP001183390">
    <property type="component" value="Unassembled WGS sequence"/>
</dbReference>
<dbReference type="RefSeq" id="WP_311513981.1">
    <property type="nucleotide sequence ID" value="NZ_JAVREP010000023.1"/>
</dbReference>
<accession>A0ABU2MFG7</accession>
<evidence type="ECO:0000313" key="1">
    <source>
        <dbReference type="EMBL" id="MDT0331440.1"/>
    </source>
</evidence>
<protein>
    <submittedName>
        <fullName evidence="1">Type I-E CRISPR-associated protein Cse1/CasA</fullName>
    </submittedName>
</protein>
<dbReference type="NCBIfam" id="TIGR02547">
    <property type="entry name" value="casA_cse1"/>
    <property type="match status" value="1"/>
</dbReference>
<keyword evidence="2" id="KW-1185">Reference proteome</keyword>
<reference evidence="2" key="1">
    <citation type="submission" date="2023-07" db="EMBL/GenBank/DDBJ databases">
        <title>30 novel species of actinomycetes from the DSMZ collection.</title>
        <authorList>
            <person name="Nouioui I."/>
        </authorList>
    </citation>
    <scope>NUCLEOTIDE SEQUENCE [LARGE SCALE GENOMIC DNA]</scope>
    <source>
        <strain evidence="2">DSM 44743</strain>
    </source>
</reference>
<dbReference type="InterPro" id="IPR013381">
    <property type="entry name" value="CRISPR-assoc_prot_Cse1"/>
</dbReference>
<sequence length="552" mass="62226">MVRVGIPYPLGVLVSSCCFNLLDEPWVPVVTTTGESKLLGISDVFRNARELRCIRGESPVVTAALYRLLLAFLHRVHEGPTTERQWEHLWTNGAHIARLSDYEENYREAFWLLGGKRPFFQCPGLSEVEPKPASHLLLHRSKGNNTTLFDHTVDSDRPLLPADAAARWLVAVQFYDTGGIKTFYRGQGRKSARPSHGNLFGTVLLEGATLWETLMLNAVIYDPGAGMPKGLGDPRDCAVWEREHPPGPEPDENARARGWARLLTLPSRNVLLRAVDKDGVPHVDGVVISPGEQLDKDRLSEEPMAAFRESGGKKGASTPVRLEMLRGVWRHAADLLISTGSTSGRRRPVTIDDVHRHVVHDALSEDKEVTLRVFGQKLMSNPGAVEYWSEETLPVKLALLVAQDHGWTLDQLFGQAVKLADDIGTELQRMLRTYREELRAKFEPHKHWSFLAERYWPHLETGFTRLLHDVGDLVADREPDEPGAQDELRRLFATWGEYVRNTVDDALHTWVDRFPGGSPRQIFAVARVEMIAQSNLKKVFKVYEHETDQHIG</sequence>
<dbReference type="CDD" id="cd09729">
    <property type="entry name" value="Cse1_I-E"/>
    <property type="match status" value="1"/>
</dbReference>
<dbReference type="EMBL" id="JAVREP010000023">
    <property type="protein sequence ID" value="MDT0331440.1"/>
    <property type="molecule type" value="Genomic_DNA"/>
</dbReference>
<organism evidence="1 2">
    <name type="scientific">Nocardiopsis lambiniae</name>
    <dbReference type="NCBI Taxonomy" id="3075539"/>
    <lineage>
        <taxon>Bacteria</taxon>
        <taxon>Bacillati</taxon>
        <taxon>Actinomycetota</taxon>
        <taxon>Actinomycetes</taxon>
        <taxon>Streptosporangiales</taxon>
        <taxon>Nocardiopsidaceae</taxon>
        <taxon>Nocardiopsis</taxon>
    </lineage>
</organism>
<gene>
    <name evidence="1" type="primary">casA</name>
    <name evidence="1" type="ORF">RM479_23760</name>
</gene>
<comment type="caution">
    <text evidence="1">The sequence shown here is derived from an EMBL/GenBank/DDBJ whole genome shotgun (WGS) entry which is preliminary data.</text>
</comment>
<dbReference type="Pfam" id="PF09481">
    <property type="entry name" value="CRISPR_Cse1"/>
    <property type="match status" value="1"/>
</dbReference>
<dbReference type="Gene3D" id="1.10.132.100">
    <property type="match status" value="1"/>
</dbReference>